<dbReference type="Gene3D" id="3.30.420.10">
    <property type="entry name" value="Ribonuclease H-like superfamily/Ribonuclease H"/>
    <property type="match status" value="1"/>
</dbReference>
<comment type="catalytic activity">
    <reaction evidence="14 16">
        <text>DNA(n) + a 2'-deoxyribonucleoside 5'-triphosphate = DNA(n+1) + diphosphate</text>
        <dbReference type="Rhea" id="RHEA:22508"/>
        <dbReference type="Rhea" id="RHEA-COMP:17339"/>
        <dbReference type="Rhea" id="RHEA-COMP:17340"/>
        <dbReference type="ChEBI" id="CHEBI:33019"/>
        <dbReference type="ChEBI" id="CHEBI:61560"/>
        <dbReference type="ChEBI" id="CHEBI:173112"/>
        <dbReference type="EC" id="2.7.7.7"/>
    </reaction>
</comment>
<keyword evidence="7" id="KW-0540">Nuclease</keyword>
<dbReference type="InterPro" id="IPR008918">
    <property type="entry name" value="HhH2"/>
</dbReference>
<dbReference type="SMART" id="SM00475">
    <property type="entry name" value="53EXOc"/>
    <property type="match status" value="1"/>
</dbReference>
<gene>
    <name evidence="16" type="primary">polA</name>
    <name evidence="21" type="ORF">DEQ80_08170</name>
</gene>
<dbReference type="InterPro" id="IPR018320">
    <property type="entry name" value="DNA_polymerase_1"/>
</dbReference>
<keyword evidence="9 16" id="KW-0378">Hydrolase</keyword>
<dbReference type="AlphaFoldDB" id="A0A3D1JGV1"/>
<dbReference type="SMART" id="SM00482">
    <property type="entry name" value="POLAc"/>
    <property type="match status" value="1"/>
</dbReference>
<dbReference type="NCBIfam" id="TIGR00593">
    <property type="entry name" value="pola"/>
    <property type="match status" value="1"/>
</dbReference>
<organism evidence="21 22">
    <name type="scientific">Anaerolinea thermolimosa</name>
    <dbReference type="NCBI Taxonomy" id="229919"/>
    <lineage>
        <taxon>Bacteria</taxon>
        <taxon>Bacillati</taxon>
        <taxon>Chloroflexota</taxon>
        <taxon>Anaerolineae</taxon>
        <taxon>Anaerolineales</taxon>
        <taxon>Anaerolineaceae</taxon>
        <taxon>Anaerolinea</taxon>
    </lineage>
</organism>
<dbReference type="PANTHER" id="PTHR10133:SF27">
    <property type="entry name" value="DNA POLYMERASE NU"/>
    <property type="match status" value="1"/>
</dbReference>
<evidence type="ECO:0000256" key="1">
    <source>
        <dbReference type="ARBA" id="ARBA00007705"/>
    </source>
</evidence>
<keyword evidence="10 16" id="KW-0269">Exonuclease</keyword>
<dbReference type="GO" id="GO:0003677">
    <property type="term" value="F:DNA binding"/>
    <property type="evidence" value="ECO:0007669"/>
    <property type="project" value="UniProtKB-UniRule"/>
</dbReference>
<evidence type="ECO:0000256" key="16">
    <source>
        <dbReference type="RuleBase" id="RU004460"/>
    </source>
</evidence>
<dbReference type="InterPro" id="IPR002421">
    <property type="entry name" value="5-3_exonuclease"/>
</dbReference>
<evidence type="ECO:0000313" key="22">
    <source>
        <dbReference type="Proteomes" id="UP000264141"/>
    </source>
</evidence>
<dbReference type="Gene3D" id="1.20.1060.10">
    <property type="entry name" value="Taq DNA Polymerase, Chain T, domain 4"/>
    <property type="match status" value="1"/>
</dbReference>
<feature type="compositionally biased region" description="Polar residues" evidence="17">
    <location>
        <begin position="660"/>
        <end position="670"/>
    </location>
</feature>
<dbReference type="Gene3D" id="3.30.70.370">
    <property type="match status" value="1"/>
</dbReference>
<proteinExistence type="inferred from homology"/>
<dbReference type="PANTHER" id="PTHR10133">
    <property type="entry name" value="DNA POLYMERASE I"/>
    <property type="match status" value="1"/>
</dbReference>
<evidence type="ECO:0000256" key="13">
    <source>
        <dbReference type="ARBA" id="ARBA00023204"/>
    </source>
</evidence>
<dbReference type="InterPro" id="IPR020045">
    <property type="entry name" value="DNA_polI_H3TH"/>
</dbReference>
<dbReference type="GO" id="GO:0006261">
    <property type="term" value="P:DNA-templated DNA replication"/>
    <property type="evidence" value="ECO:0007669"/>
    <property type="project" value="UniProtKB-UniRule"/>
</dbReference>
<dbReference type="SMART" id="SM00279">
    <property type="entry name" value="HhH2"/>
    <property type="match status" value="1"/>
</dbReference>
<dbReference type="CDD" id="cd09859">
    <property type="entry name" value="PIN_53EXO"/>
    <property type="match status" value="1"/>
</dbReference>
<feature type="domain" description="DNA-directed DNA polymerase family A palm" evidence="20">
    <location>
        <begin position="691"/>
        <end position="898"/>
    </location>
</feature>
<keyword evidence="11 16" id="KW-0239">DNA-directed DNA polymerase</keyword>
<keyword evidence="6 16" id="KW-0235">DNA replication</keyword>
<dbReference type="InterPro" id="IPR002562">
    <property type="entry name" value="3'-5'_exonuclease_dom"/>
</dbReference>
<protein>
    <recommendedName>
        <fullName evidence="3 15">DNA polymerase I</fullName>
        <ecNumber evidence="2 15">2.7.7.7</ecNumber>
    </recommendedName>
</protein>
<evidence type="ECO:0000256" key="17">
    <source>
        <dbReference type="SAM" id="MobiDB-lite"/>
    </source>
</evidence>
<comment type="similarity">
    <text evidence="1 16">Belongs to the DNA polymerase type-A family.</text>
</comment>
<dbReference type="Pfam" id="PF02739">
    <property type="entry name" value="5_3_exonuc_N"/>
    <property type="match status" value="1"/>
</dbReference>
<dbReference type="EMBL" id="DPBP01000031">
    <property type="protein sequence ID" value="HCE17820.1"/>
    <property type="molecule type" value="Genomic_DNA"/>
</dbReference>
<dbReference type="SMART" id="SM00474">
    <property type="entry name" value="35EXOc"/>
    <property type="match status" value="1"/>
</dbReference>
<dbReference type="FunFam" id="1.20.1060.10:FF:000001">
    <property type="entry name" value="DNA polymerase I"/>
    <property type="match status" value="1"/>
</dbReference>
<comment type="caution">
    <text evidence="21">The sequence shown here is derived from an EMBL/GenBank/DDBJ whole genome shotgun (WGS) entry which is preliminary data.</text>
</comment>
<dbReference type="SUPFAM" id="SSF56672">
    <property type="entry name" value="DNA/RNA polymerases"/>
    <property type="match status" value="1"/>
</dbReference>
<name>A0A3D1JGV1_9CHLR</name>
<dbReference type="Gene3D" id="3.40.50.1010">
    <property type="entry name" value="5'-nuclease"/>
    <property type="match status" value="1"/>
</dbReference>
<dbReference type="InterPro" id="IPR036279">
    <property type="entry name" value="5-3_exonuclease_C_sf"/>
</dbReference>
<evidence type="ECO:0000256" key="2">
    <source>
        <dbReference type="ARBA" id="ARBA00012417"/>
    </source>
</evidence>
<dbReference type="InterPro" id="IPR043502">
    <property type="entry name" value="DNA/RNA_pol_sf"/>
</dbReference>
<dbReference type="InterPro" id="IPR001098">
    <property type="entry name" value="DNA-dir_DNA_pol_A_palm_dom"/>
</dbReference>
<dbReference type="FunFam" id="1.10.150.20:FF:000003">
    <property type="entry name" value="DNA polymerase I"/>
    <property type="match status" value="1"/>
</dbReference>
<dbReference type="Gene3D" id="1.10.150.20">
    <property type="entry name" value="5' to 3' exonuclease, C-terminal subdomain"/>
    <property type="match status" value="2"/>
</dbReference>
<dbReference type="GO" id="GO:0008409">
    <property type="term" value="F:5'-3' exonuclease activity"/>
    <property type="evidence" value="ECO:0007669"/>
    <property type="project" value="UniProtKB-UniRule"/>
</dbReference>
<feature type="domain" description="5'-3' exonuclease" evidence="19">
    <location>
        <begin position="1"/>
        <end position="264"/>
    </location>
</feature>
<evidence type="ECO:0000256" key="14">
    <source>
        <dbReference type="ARBA" id="ARBA00049244"/>
    </source>
</evidence>
<evidence type="ECO:0000259" key="20">
    <source>
        <dbReference type="SMART" id="SM00482"/>
    </source>
</evidence>
<evidence type="ECO:0000256" key="11">
    <source>
        <dbReference type="ARBA" id="ARBA00022932"/>
    </source>
</evidence>
<dbReference type="InterPro" id="IPR019760">
    <property type="entry name" value="DNA-dir_DNA_pol_A_CS"/>
</dbReference>
<keyword evidence="4 16" id="KW-0808">Transferase</keyword>
<dbReference type="SUPFAM" id="SSF53098">
    <property type="entry name" value="Ribonuclease H-like"/>
    <property type="match status" value="1"/>
</dbReference>
<keyword evidence="8 16" id="KW-0227">DNA damage</keyword>
<dbReference type="SUPFAM" id="SSF88723">
    <property type="entry name" value="PIN domain-like"/>
    <property type="match status" value="1"/>
</dbReference>
<dbReference type="STRING" id="229919.GCA_001050195_03388"/>
<evidence type="ECO:0000256" key="3">
    <source>
        <dbReference type="ARBA" id="ARBA00020311"/>
    </source>
</evidence>
<evidence type="ECO:0000256" key="6">
    <source>
        <dbReference type="ARBA" id="ARBA00022705"/>
    </source>
</evidence>
<evidence type="ECO:0000256" key="12">
    <source>
        <dbReference type="ARBA" id="ARBA00023125"/>
    </source>
</evidence>
<evidence type="ECO:0000256" key="9">
    <source>
        <dbReference type="ARBA" id="ARBA00022801"/>
    </source>
</evidence>
<evidence type="ECO:0000256" key="15">
    <source>
        <dbReference type="NCBIfam" id="TIGR00593"/>
    </source>
</evidence>
<dbReference type="SUPFAM" id="SSF47807">
    <property type="entry name" value="5' to 3' exonuclease, C-terminal subdomain"/>
    <property type="match status" value="1"/>
</dbReference>
<evidence type="ECO:0000256" key="4">
    <source>
        <dbReference type="ARBA" id="ARBA00022679"/>
    </source>
</evidence>
<evidence type="ECO:0000259" key="19">
    <source>
        <dbReference type="SMART" id="SM00475"/>
    </source>
</evidence>
<dbReference type="GO" id="GO:0008408">
    <property type="term" value="F:3'-5' exonuclease activity"/>
    <property type="evidence" value="ECO:0007669"/>
    <property type="project" value="UniProtKB-UniRule"/>
</dbReference>
<dbReference type="CDD" id="cd06139">
    <property type="entry name" value="DNA_polA_I_Ecoli_like_exo"/>
    <property type="match status" value="1"/>
</dbReference>
<dbReference type="EC" id="2.7.7.7" evidence="2 15"/>
<dbReference type="PRINTS" id="PR00868">
    <property type="entry name" value="DNAPOLI"/>
</dbReference>
<evidence type="ECO:0000256" key="10">
    <source>
        <dbReference type="ARBA" id="ARBA00022839"/>
    </source>
</evidence>
<sequence>MPPTLYLIDGHALAYRTFFALTGTGSRLTTSSGEPTAGVFGFASVLLRLLEQEKPEYLAVAFDGGHSFRDVEYPAYKATRAKMPDDLRAQMDRVRELVDAFGIPRLELDGYEADDILGSIARQAVKAGMGVKIITGDRDLLQLVDERIIVNLAGNKLSEARDFTPRDVEEILGVRPDQVVDYKALVGDSSDNIPGVSGVGEKTAVSLLKQYSTLDEIYAHLEELPPRIRTRLEADRENAYLSRRLAKIQTDLQITLDLNAARVDGFDVARVEELFRRLEFRSLLERLRKIAKASEDSPSAVETNQRGQLSLFESLPGGAARGLRIGEPPAYQLNTVVVDSPRGLAELSARLEQAEWIALDTESTSTDPLRGDLVGISLAVEEGTGYYIPLGHRTGEPQLSLEAVKAALAPVMLNPRKPKLGQNLKYDMLLLRVHGIETAGIAFDTMVAEWLIDPASRNLGLKEMAEHYLGAKMTHIQELIGSGKNQISMAEVPVAQAAPYAAADAEVTLRLRPILEEGMRKSGVERLFYELEMPLVPVLAQMEWNGISLDVPFFERMSETLSQRLKEIEAEIYTLVGYTFNVNSTQQLSRVLFETLHLEPPDRKRKTASGHYSTSADVLEELRGQHPVVDLVLENRELAKLKSTYVDALPRQINPRTGRVHTSFNQTGSVTGRLASSEPNLQNIPTRTDLGRQVRNGFIAEPGWFLLSVDYSQIELRIVAHVAQDEAMLAAFRAGQDIHAATAAAIYGVPLNQVDKAMRRHAKAINFGLIYGMSAFGLSRSTELTLAEAEEFVKAYFRQFPGVKRYLDEARQQAARRGYVETLLGRRRYFPNLVSGANPALRSREEREAINAPIQGTAADIIKLAMIRLPRALEEAGSRARLLLQVHDELLLELPQEELHATTRLVREVMENAFPLSIPLSTEARYGVNWGEMTVLED</sequence>
<dbReference type="Pfam" id="PF01612">
    <property type="entry name" value="DNA_pol_A_exo1"/>
    <property type="match status" value="1"/>
</dbReference>
<reference evidence="21 22" key="1">
    <citation type="journal article" date="2018" name="Nat. Biotechnol.">
        <title>A standardized bacterial taxonomy based on genome phylogeny substantially revises the tree of life.</title>
        <authorList>
            <person name="Parks D.H."/>
            <person name="Chuvochina M."/>
            <person name="Waite D.W."/>
            <person name="Rinke C."/>
            <person name="Skarshewski A."/>
            <person name="Chaumeil P.A."/>
            <person name="Hugenholtz P."/>
        </authorList>
    </citation>
    <scope>NUCLEOTIDE SEQUENCE [LARGE SCALE GENOMIC DNA]</scope>
    <source>
        <strain evidence="21">UBA8781</strain>
    </source>
</reference>
<evidence type="ECO:0000313" key="21">
    <source>
        <dbReference type="EMBL" id="HCE17820.1"/>
    </source>
</evidence>
<dbReference type="CDD" id="cd09898">
    <property type="entry name" value="H3TH_53EXO"/>
    <property type="match status" value="1"/>
</dbReference>
<dbReference type="InterPro" id="IPR036397">
    <property type="entry name" value="RNaseH_sf"/>
</dbReference>
<dbReference type="InterPro" id="IPR002298">
    <property type="entry name" value="DNA_polymerase_A"/>
</dbReference>
<dbReference type="GO" id="GO:0003887">
    <property type="term" value="F:DNA-directed DNA polymerase activity"/>
    <property type="evidence" value="ECO:0007669"/>
    <property type="project" value="UniProtKB-UniRule"/>
</dbReference>
<evidence type="ECO:0000256" key="7">
    <source>
        <dbReference type="ARBA" id="ARBA00022722"/>
    </source>
</evidence>
<dbReference type="CDD" id="cd08637">
    <property type="entry name" value="DNA_pol_A_pol_I_C"/>
    <property type="match status" value="1"/>
</dbReference>
<feature type="region of interest" description="Disordered" evidence="17">
    <location>
        <begin position="658"/>
        <end position="685"/>
    </location>
</feature>
<dbReference type="PROSITE" id="PS00447">
    <property type="entry name" value="DNA_POLYMERASE_A"/>
    <property type="match status" value="1"/>
</dbReference>
<accession>A0A3D1JGV1</accession>
<feature type="domain" description="3'-5' exonuclease" evidence="18">
    <location>
        <begin position="335"/>
        <end position="520"/>
    </location>
</feature>
<dbReference type="Pfam" id="PF00476">
    <property type="entry name" value="DNA_pol_A"/>
    <property type="match status" value="1"/>
</dbReference>
<keyword evidence="13 16" id="KW-0234">DNA repair</keyword>
<comment type="function">
    <text evidence="16">In addition to polymerase activity, this DNA polymerase exhibits 3'-5' and 5'-3' exonuclease activity.</text>
</comment>
<dbReference type="FunFam" id="1.10.150.20:FF:000002">
    <property type="entry name" value="DNA polymerase I"/>
    <property type="match status" value="1"/>
</dbReference>
<dbReference type="InterPro" id="IPR029060">
    <property type="entry name" value="PIN-like_dom_sf"/>
</dbReference>
<dbReference type="NCBIfam" id="NF004397">
    <property type="entry name" value="PRK05755.1"/>
    <property type="match status" value="1"/>
</dbReference>
<dbReference type="Pfam" id="PF01367">
    <property type="entry name" value="5_3_exonuc"/>
    <property type="match status" value="1"/>
</dbReference>
<keyword evidence="12 16" id="KW-0238">DNA-binding</keyword>
<dbReference type="Proteomes" id="UP000264141">
    <property type="component" value="Unassembled WGS sequence"/>
</dbReference>
<keyword evidence="5 16" id="KW-0548">Nucleotidyltransferase</keyword>
<dbReference type="InterPro" id="IPR012337">
    <property type="entry name" value="RNaseH-like_sf"/>
</dbReference>
<evidence type="ECO:0000256" key="5">
    <source>
        <dbReference type="ARBA" id="ARBA00022695"/>
    </source>
</evidence>
<evidence type="ECO:0000259" key="18">
    <source>
        <dbReference type="SMART" id="SM00474"/>
    </source>
</evidence>
<dbReference type="InterPro" id="IPR020046">
    <property type="entry name" value="5-3_exonucl_a-hlix_arch_N"/>
</dbReference>
<dbReference type="GO" id="GO:0006302">
    <property type="term" value="P:double-strand break repair"/>
    <property type="evidence" value="ECO:0007669"/>
    <property type="project" value="TreeGrafter"/>
</dbReference>
<evidence type="ECO:0000256" key="8">
    <source>
        <dbReference type="ARBA" id="ARBA00022763"/>
    </source>
</evidence>